<sequence length="176" mass="20059">MNEVRQILKAIEQYAEAYNRLEDMQKKTMSGQLPIGDQKTGVIGEFYTKIYLESIHPDAKIAYGNPSQRGWDLEIEAGPKCIRVQVKTVSEYSNARRISPIHSDWDQLFLVYLDKKFLPVALWEIADTSIVPRRGVLKNRTMPKPGDPKSGSVAFANRKDRLAELLQAIQRIKGEL</sequence>
<protein>
    <recommendedName>
        <fullName evidence="2">Protein NO VEIN C-terminal domain-containing protein</fullName>
    </recommendedName>
</protein>
<gene>
    <name evidence="1" type="ORF">S01H1_09059</name>
</gene>
<organism evidence="1">
    <name type="scientific">marine sediment metagenome</name>
    <dbReference type="NCBI Taxonomy" id="412755"/>
    <lineage>
        <taxon>unclassified sequences</taxon>
        <taxon>metagenomes</taxon>
        <taxon>ecological metagenomes</taxon>
    </lineage>
</organism>
<accession>X0SJE8</accession>
<reference evidence="1" key="1">
    <citation type="journal article" date="2014" name="Front. Microbiol.">
        <title>High frequency of phylogenetically diverse reductive dehalogenase-homologous genes in deep subseafloor sedimentary metagenomes.</title>
        <authorList>
            <person name="Kawai M."/>
            <person name="Futagami T."/>
            <person name="Toyoda A."/>
            <person name="Takaki Y."/>
            <person name="Nishi S."/>
            <person name="Hori S."/>
            <person name="Arai W."/>
            <person name="Tsubouchi T."/>
            <person name="Morono Y."/>
            <person name="Uchiyama I."/>
            <person name="Ito T."/>
            <person name="Fujiyama A."/>
            <person name="Inagaki F."/>
            <person name="Takami H."/>
        </authorList>
    </citation>
    <scope>NUCLEOTIDE SEQUENCE</scope>
    <source>
        <strain evidence="1">Expedition CK06-06</strain>
    </source>
</reference>
<dbReference type="EMBL" id="BARS01004632">
    <property type="protein sequence ID" value="GAF81218.1"/>
    <property type="molecule type" value="Genomic_DNA"/>
</dbReference>
<dbReference type="AlphaFoldDB" id="X0SJE8"/>
<evidence type="ECO:0008006" key="2">
    <source>
        <dbReference type="Google" id="ProtNLM"/>
    </source>
</evidence>
<proteinExistence type="predicted"/>
<comment type="caution">
    <text evidence="1">The sequence shown here is derived from an EMBL/GenBank/DDBJ whole genome shotgun (WGS) entry which is preliminary data.</text>
</comment>
<name>X0SJE8_9ZZZZ</name>
<evidence type="ECO:0000313" key="1">
    <source>
        <dbReference type="EMBL" id="GAF81218.1"/>
    </source>
</evidence>